<feature type="region of interest" description="Disordered" evidence="1">
    <location>
        <begin position="463"/>
        <end position="496"/>
    </location>
</feature>
<dbReference type="EMBL" id="JASNWA010000011">
    <property type="protein sequence ID" value="KAK3167417.1"/>
    <property type="molecule type" value="Genomic_DNA"/>
</dbReference>
<evidence type="ECO:0000313" key="3">
    <source>
        <dbReference type="Proteomes" id="UP001276659"/>
    </source>
</evidence>
<feature type="compositionally biased region" description="Basic and acidic residues" evidence="1">
    <location>
        <begin position="325"/>
        <end position="340"/>
    </location>
</feature>
<accession>A0AAD9YZA6</accession>
<evidence type="ECO:0000256" key="1">
    <source>
        <dbReference type="SAM" id="MobiDB-lite"/>
    </source>
</evidence>
<reference evidence="2" key="1">
    <citation type="submission" date="2022-11" db="EMBL/GenBank/DDBJ databases">
        <title>Chromosomal genome sequence assembly and mating type (MAT) locus characterization of the leprose asexual lichenized fungus Lepraria neglecta (Nyl.) Erichsen.</title>
        <authorList>
            <person name="Allen J.L."/>
            <person name="Pfeffer B."/>
        </authorList>
    </citation>
    <scope>NUCLEOTIDE SEQUENCE</scope>
    <source>
        <strain evidence="2">Allen 5258</strain>
    </source>
</reference>
<dbReference type="Proteomes" id="UP001276659">
    <property type="component" value="Unassembled WGS sequence"/>
</dbReference>
<evidence type="ECO:0008006" key="4">
    <source>
        <dbReference type="Google" id="ProtNLM"/>
    </source>
</evidence>
<organism evidence="2 3">
    <name type="scientific">Lepraria neglecta</name>
    <dbReference type="NCBI Taxonomy" id="209136"/>
    <lineage>
        <taxon>Eukaryota</taxon>
        <taxon>Fungi</taxon>
        <taxon>Dikarya</taxon>
        <taxon>Ascomycota</taxon>
        <taxon>Pezizomycotina</taxon>
        <taxon>Lecanoromycetes</taxon>
        <taxon>OSLEUM clade</taxon>
        <taxon>Lecanoromycetidae</taxon>
        <taxon>Lecanorales</taxon>
        <taxon>Lecanorineae</taxon>
        <taxon>Stereocaulaceae</taxon>
        <taxon>Lepraria</taxon>
    </lineage>
</organism>
<dbReference type="AlphaFoldDB" id="A0AAD9YZA6"/>
<feature type="region of interest" description="Disordered" evidence="1">
    <location>
        <begin position="437"/>
        <end position="456"/>
    </location>
</feature>
<evidence type="ECO:0000313" key="2">
    <source>
        <dbReference type="EMBL" id="KAK3167417.1"/>
    </source>
</evidence>
<feature type="region of interest" description="Disordered" evidence="1">
    <location>
        <begin position="78"/>
        <end position="110"/>
    </location>
</feature>
<comment type="caution">
    <text evidence="2">The sequence shown here is derived from an EMBL/GenBank/DDBJ whole genome shotgun (WGS) entry which is preliminary data.</text>
</comment>
<feature type="compositionally biased region" description="Polar residues" evidence="1">
    <location>
        <begin position="101"/>
        <end position="110"/>
    </location>
</feature>
<protein>
    <recommendedName>
        <fullName evidence="4">Fungal N-terminal domain-containing protein</fullName>
    </recommendedName>
</protein>
<gene>
    <name evidence="2" type="ORF">OEA41_010544</name>
</gene>
<feature type="compositionally biased region" description="Basic and acidic residues" evidence="1">
    <location>
        <begin position="78"/>
        <end position="100"/>
    </location>
</feature>
<name>A0AAD9YZA6_9LECA</name>
<feature type="region of interest" description="Disordered" evidence="1">
    <location>
        <begin position="317"/>
        <end position="340"/>
    </location>
</feature>
<keyword evidence="3" id="KW-1185">Reference proteome</keyword>
<feature type="region of interest" description="Disordered" evidence="1">
    <location>
        <begin position="126"/>
        <end position="167"/>
    </location>
</feature>
<feature type="compositionally biased region" description="Polar residues" evidence="1">
    <location>
        <begin position="149"/>
        <end position="160"/>
    </location>
</feature>
<feature type="compositionally biased region" description="Polar residues" evidence="1">
    <location>
        <begin position="241"/>
        <end position="263"/>
    </location>
</feature>
<sequence length="529" mass="58666">MDGVSIAASIVGIASAGVQIAIKLVTLATQISTASERVSSIGNDMSLTSGVLHQLGELMTQKTTDDGISIFSKRRFGNHEDIGGNVREDFPGSRERDSEGHNQTASSNMSAQREFMRAIVALQQAQQDQRTLKGSKQCDRTKANPGDISGQTNSSSTARSLGSDAETDPSTAIIISQSTTLPPPPKPCARMKFKTLESNSPNQEPRIPGLPTYSEANRSRELNLQGMNPSMNRSIATIQTSNFPPVTTNNNMPWPSGSGTEQSPFRERAPSNSSNAPDSEINLELHFFLLKPIVRDFFDKIELTWIRQFESPWLSMSRDSEEEDISIRRSERERDRPRRREVEEDIIIRRKPSRSRDYEEEAIVIKTDERARPMGSMNMSFESGTLSDPRPLISYESQAQPSFGISPIEHKKHSYQDEAPLPTPKRSTGVELFRARVTSRTAHSNKKSKKASTGDVQRVKAPIFEPSALPSRPATDKPGRPSFEVTPGSLEGALDETSENDLIDLLSSEKLKLRKRGTIKRDLLTRSLK</sequence>
<feature type="region of interest" description="Disordered" evidence="1">
    <location>
        <begin position="241"/>
        <end position="277"/>
    </location>
</feature>
<proteinExistence type="predicted"/>